<reference evidence="1 2" key="1">
    <citation type="submission" date="2019-01" db="EMBL/GenBank/DDBJ databases">
        <title>Chengkuizengella sp. nov., isolated from deep-sea sediment of East Pacific Ocean.</title>
        <authorList>
            <person name="Yang J."/>
            <person name="Lai Q."/>
            <person name="Shao Z."/>
        </authorList>
    </citation>
    <scope>NUCLEOTIDE SEQUENCE [LARGE SCALE GENOMIC DNA]</scope>
    <source>
        <strain evidence="1 2">YPA3-1-1</strain>
    </source>
</reference>
<keyword evidence="2" id="KW-1185">Reference proteome</keyword>
<dbReference type="AlphaFoldDB" id="A0A6N9Q8L2"/>
<evidence type="ECO:0000313" key="2">
    <source>
        <dbReference type="Proteomes" id="UP000448943"/>
    </source>
</evidence>
<accession>A0A6N9Q8L2</accession>
<protein>
    <submittedName>
        <fullName evidence="1">Uncharacterized protein</fullName>
    </submittedName>
</protein>
<organism evidence="1 2">
    <name type="scientific">Chengkuizengella marina</name>
    <dbReference type="NCBI Taxonomy" id="2507566"/>
    <lineage>
        <taxon>Bacteria</taxon>
        <taxon>Bacillati</taxon>
        <taxon>Bacillota</taxon>
        <taxon>Bacilli</taxon>
        <taxon>Bacillales</taxon>
        <taxon>Paenibacillaceae</taxon>
        <taxon>Chengkuizengella</taxon>
    </lineage>
</organism>
<dbReference type="RefSeq" id="WP_160647842.1">
    <property type="nucleotide sequence ID" value="NZ_SIJB01000052.1"/>
</dbReference>
<proteinExistence type="predicted"/>
<gene>
    <name evidence="1" type="ORF">ERL59_18905</name>
</gene>
<dbReference type="OrthoDB" id="2088102at2"/>
<sequence length="169" mass="20238">MFEVKSYILIPGKKITNLDLVKNNPFHYFDEITNIDKYNVEDFDSNYLDGTINLKYYDETLMDFVLWDLVDQVWAYFLNIFQDVVSTGYGKSYFPDMPLLIEIKTISDTLIMFEIEKHTRYALPKYEFMKDMLEGAEDFFMKLSKFNKLNYNHEFNQISNLKVAIEKFK</sequence>
<dbReference type="Proteomes" id="UP000448943">
    <property type="component" value="Unassembled WGS sequence"/>
</dbReference>
<comment type="caution">
    <text evidence="1">The sequence shown here is derived from an EMBL/GenBank/DDBJ whole genome shotgun (WGS) entry which is preliminary data.</text>
</comment>
<dbReference type="EMBL" id="SIJB01000052">
    <property type="protein sequence ID" value="NBI31021.1"/>
    <property type="molecule type" value="Genomic_DNA"/>
</dbReference>
<evidence type="ECO:0000313" key="1">
    <source>
        <dbReference type="EMBL" id="NBI31021.1"/>
    </source>
</evidence>
<name>A0A6N9Q8L2_9BACL</name>